<dbReference type="Gene3D" id="1.10.510.10">
    <property type="entry name" value="Transferase(Phosphotransferase) domain 1"/>
    <property type="match status" value="1"/>
</dbReference>
<dbReference type="EMBL" id="OZ023714">
    <property type="protein sequence ID" value="CAK9863138.1"/>
    <property type="molecule type" value="Genomic_DNA"/>
</dbReference>
<protein>
    <recommendedName>
        <fullName evidence="1">Protein kinase domain-containing protein</fullName>
    </recommendedName>
</protein>
<proteinExistence type="predicted"/>
<dbReference type="Proteomes" id="UP001497522">
    <property type="component" value="Chromosome 13"/>
</dbReference>
<organism evidence="2 3">
    <name type="scientific">Sphagnum jensenii</name>
    <dbReference type="NCBI Taxonomy" id="128206"/>
    <lineage>
        <taxon>Eukaryota</taxon>
        <taxon>Viridiplantae</taxon>
        <taxon>Streptophyta</taxon>
        <taxon>Embryophyta</taxon>
        <taxon>Bryophyta</taxon>
        <taxon>Sphagnophytina</taxon>
        <taxon>Sphagnopsida</taxon>
        <taxon>Sphagnales</taxon>
        <taxon>Sphagnaceae</taxon>
        <taxon>Sphagnum</taxon>
    </lineage>
</organism>
<dbReference type="PROSITE" id="PS50011">
    <property type="entry name" value="PROTEIN_KINASE_DOM"/>
    <property type="match status" value="1"/>
</dbReference>
<dbReference type="PROSITE" id="PS00108">
    <property type="entry name" value="PROTEIN_KINASE_ST"/>
    <property type="match status" value="1"/>
</dbReference>
<evidence type="ECO:0000313" key="2">
    <source>
        <dbReference type="EMBL" id="CAK9863138.1"/>
    </source>
</evidence>
<accession>A0ABP1AKQ8</accession>
<keyword evidence="3" id="KW-1185">Reference proteome</keyword>
<dbReference type="InterPro" id="IPR008271">
    <property type="entry name" value="Ser/Thr_kinase_AS"/>
</dbReference>
<dbReference type="InterPro" id="IPR000719">
    <property type="entry name" value="Prot_kinase_dom"/>
</dbReference>
<dbReference type="SUPFAM" id="SSF56112">
    <property type="entry name" value="Protein kinase-like (PK-like)"/>
    <property type="match status" value="1"/>
</dbReference>
<reference evidence="2" key="1">
    <citation type="submission" date="2024-03" db="EMBL/GenBank/DDBJ databases">
        <authorList>
            <consortium name="ELIXIR-Norway"/>
            <consortium name="Elixir Norway"/>
        </authorList>
    </citation>
    <scope>NUCLEOTIDE SEQUENCE</scope>
</reference>
<sequence length="89" mass="10226">MEDLHNCRLIHRDFKASNVMVTPLLPLDSRRGEVIGLEETLESLYFYLKIEDYESSADVVGTGFWRPPEVLQALQDGTKPVWDEIRTSS</sequence>
<name>A0ABP1AKQ8_9BRYO</name>
<feature type="domain" description="Protein kinase" evidence="1">
    <location>
        <begin position="1"/>
        <end position="89"/>
    </location>
</feature>
<evidence type="ECO:0000313" key="3">
    <source>
        <dbReference type="Proteomes" id="UP001497522"/>
    </source>
</evidence>
<dbReference type="InterPro" id="IPR011009">
    <property type="entry name" value="Kinase-like_dom_sf"/>
</dbReference>
<evidence type="ECO:0000259" key="1">
    <source>
        <dbReference type="PROSITE" id="PS50011"/>
    </source>
</evidence>
<gene>
    <name evidence="2" type="ORF">CSSPJE1EN2_LOCUS6133</name>
</gene>